<dbReference type="Proteomes" id="UP001059546">
    <property type="component" value="Chromosome III"/>
</dbReference>
<dbReference type="EMBL" id="CP075149">
    <property type="protein sequence ID" value="UTX42820.1"/>
    <property type="molecule type" value="Genomic_DNA"/>
</dbReference>
<dbReference type="InterPro" id="IPR036322">
    <property type="entry name" value="WD40_repeat_dom_sf"/>
</dbReference>
<gene>
    <name evidence="1" type="ORF">GPU96_03g05430</name>
</gene>
<name>A0A9Q9FB45_ENCHE</name>
<dbReference type="SUPFAM" id="SSF50978">
    <property type="entry name" value="WD40 repeat-like"/>
    <property type="match status" value="1"/>
</dbReference>
<dbReference type="AlphaFoldDB" id="A0A9Q9FB45"/>
<protein>
    <submittedName>
        <fullName evidence="1">WD40 domain-containing protein</fullName>
    </submittedName>
</protein>
<proteinExistence type="predicted"/>
<evidence type="ECO:0000313" key="1">
    <source>
        <dbReference type="EMBL" id="UTX42820.1"/>
    </source>
</evidence>
<accession>A0A9Q9FB45</accession>
<reference evidence="1" key="1">
    <citation type="submission" date="2021-05" db="EMBL/GenBank/DDBJ databases">
        <title>Encephalitozoon hellem ATCC 50604 Complete Genome.</title>
        <authorList>
            <person name="Mascarenhas dos Santos A.C."/>
            <person name="Julian A.T."/>
            <person name="Pombert J.-F."/>
        </authorList>
    </citation>
    <scope>NUCLEOTIDE SEQUENCE</scope>
    <source>
        <strain evidence="1">ATCC 50604</strain>
    </source>
</reference>
<evidence type="ECO:0000313" key="2">
    <source>
        <dbReference type="Proteomes" id="UP001059546"/>
    </source>
</evidence>
<sequence>MGEFQDNHRYEEPKILPSRARGYKKKSLDIVQLERGWVPSQELLERYRKPDIIDPMERPIESIVFRNKTLSAKGRVKLEGMTLYNIGKCITTMSLPENHSKYIFVGIKQGFQRESTFKFSSEASDIYLFDQELNLQHILNFEFGYCRKIETRQERDAVRCVALFSDGFIRRFDFEEEIRDMVLINVEGVVSFEICWDSDLIFATDGKAVVWIHQNSVMSVFSEMKGMVTSIAIKKRGLQGCKDEAQTPAVRTCPSKAPLEFYALTLSGKIFRFDHKFQEKKKISFPSGYTFIKYLAQAGTLIVVDTLSNVTKALYDEGCTQRTSTMFNYSMSCCRPSHRRILIGGFDGTIKNAKVNKRRARVKTLFQIVRSGEEVILGHSEEELKRLDSKGRPFNDNSERVVDLCIGRSSLFAAYECGIVVALGLVL</sequence>
<organism evidence="1 2">
    <name type="scientific">Encephalitozoon hellem</name>
    <name type="common">Microsporidian parasite</name>
    <dbReference type="NCBI Taxonomy" id="27973"/>
    <lineage>
        <taxon>Eukaryota</taxon>
        <taxon>Fungi</taxon>
        <taxon>Fungi incertae sedis</taxon>
        <taxon>Microsporidia</taxon>
        <taxon>Unikaryonidae</taxon>
        <taxon>Encephalitozoon</taxon>
    </lineage>
</organism>